<organism evidence="2 3">
    <name type="scientific">Carya illinoinensis</name>
    <name type="common">Pecan</name>
    <dbReference type="NCBI Taxonomy" id="32201"/>
    <lineage>
        <taxon>Eukaryota</taxon>
        <taxon>Viridiplantae</taxon>
        <taxon>Streptophyta</taxon>
        <taxon>Embryophyta</taxon>
        <taxon>Tracheophyta</taxon>
        <taxon>Spermatophyta</taxon>
        <taxon>Magnoliopsida</taxon>
        <taxon>eudicotyledons</taxon>
        <taxon>Gunneridae</taxon>
        <taxon>Pentapetalae</taxon>
        <taxon>rosids</taxon>
        <taxon>fabids</taxon>
        <taxon>Fagales</taxon>
        <taxon>Juglandaceae</taxon>
        <taxon>Carya</taxon>
    </lineage>
</organism>
<dbReference type="Pfam" id="PF13650">
    <property type="entry name" value="Asp_protease_2"/>
    <property type="match status" value="1"/>
</dbReference>
<evidence type="ECO:0000256" key="1">
    <source>
        <dbReference type="SAM" id="MobiDB-lite"/>
    </source>
</evidence>
<gene>
    <name evidence="2" type="ORF">CIPAW_07G069300</name>
</gene>
<name>A0A8T1Q0P6_CARIL</name>
<evidence type="ECO:0000313" key="2">
    <source>
        <dbReference type="EMBL" id="KAG6647297.1"/>
    </source>
</evidence>
<feature type="region of interest" description="Disordered" evidence="1">
    <location>
        <begin position="121"/>
        <end position="147"/>
    </location>
</feature>
<evidence type="ECO:0008006" key="4">
    <source>
        <dbReference type="Google" id="ProtNLM"/>
    </source>
</evidence>
<protein>
    <recommendedName>
        <fullName evidence="4">Retrotransposon gag domain-containing protein</fullName>
    </recommendedName>
</protein>
<accession>A0A8T1Q0P6</accession>
<proteinExistence type="predicted"/>
<keyword evidence="3" id="KW-1185">Reference proteome</keyword>
<dbReference type="CDD" id="cd00303">
    <property type="entry name" value="retropepsin_like"/>
    <property type="match status" value="1"/>
</dbReference>
<dbReference type="AlphaFoldDB" id="A0A8T1Q0P6"/>
<evidence type="ECO:0000313" key="3">
    <source>
        <dbReference type="Proteomes" id="UP000811609"/>
    </source>
</evidence>
<sequence>MVMDPTSWIYMVEQFFDYQQIEEAEKLPLATYYLEVHFDTLSKLRKTGSVWEYQVQFEQLLSWACDLVPNHQLGCFISGVKDPIRIDVQAARPVPITDAIILSRLYEARHARKPIPVEIKRPMSMEPTPPPLPSTNLSGTKTPPIRRLNPSELQERRKKGLWLNCDENFLPGHRCKKLLLIEGIYTQEEEMDGEGNKVEQANSMDEPRISLHPIVGSTSPQTMRICGVIKGHGITVLLHSGSSHNFLNNSLAKAMGLTLQHTQGMKVMVANGEKLDCKGRCDGIKIFFHGTEFTINFFYLK</sequence>
<dbReference type="EMBL" id="CM031815">
    <property type="protein sequence ID" value="KAG6647297.1"/>
    <property type="molecule type" value="Genomic_DNA"/>
</dbReference>
<reference evidence="2" key="1">
    <citation type="submission" date="2020-12" db="EMBL/GenBank/DDBJ databases">
        <title>WGS assembly of Carya illinoinensis cv. Pawnee.</title>
        <authorList>
            <person name="Platts A."/>
            <person name="Shu S."/>
            <person name="Wright S."/>
            <person name="Barry K."/>
            <person name="Edger P."/>
            <person name="Pires J.C."/>
            <person name="Schmutz J."/>
        </authorList>
    </citation>
    <scope>NUCLEOTIDE SEQUENCE</scope>
    <source>
        <tissue evidence="2">Leaf</tissue>
    </source>
</reference>
<comment type="caution">
    <text evidence="2">The sequence shown here is derived from an EMBL/GenBank/DDBJ whole genome shotgun (WGS) entry which is preliminary data.</text>
</comment>
<dbReference type="Proteomes" id="UP000811609">
    <property type="component" value="Chromosome 7"/>
</dbReference>